<dbReference type="GO" id="GO:0000155">
    <property type="term" value="F:phosphorelay sensor kinase activity"/>
    <property type="evidence" value="ECO:0007669"/>
    <property type="project" value="InterPro"/>
</dbReference>
<evidence type="ECO:0000256" key="4">
    <source>
        <dbReference type="ARBA" id="ARBA00022679"/>
    </source>
</evidence>
<dbReference type="AlphaFoldDB" id="A0A6C0RD96"/>
<dbReference type="RefSeq" id="WP_163345040.1">
    <property type="nucleotide sequence ID" value="NZ_CP048409.1"/>
</dbReference>
<keyword evidence="3" id="KW-0597">Phosphoprotein</keyword>
<evidence type="ECO:0000256" key="6">
    <source>
        <dbReference type="SAM" id="Coils"/>
    </source>
</evidence>
<dbReference type="InterPro" id="IPR052162">
    <property type="entry name" value="Sensor_kinase/Photoreceptor"/>
</dbReference>
<dbReference type="InterPro" id="IPR000700">
    <property type="entry name" value="PAS-assoc_C"/>
</dbReference>
<dbReference type="PANTHER" id="PTHR43304:SF1">
    <property type="entry name" value="PAC DOMAIN-CONTAINING PROTEIN"/>
    <property type="match status" value="1"/>
</dbReference>
<evidence type="ECO:0000256" key="2">
    <source>
        <dbReference type="ARBA" id="ARBA00012438"/>
    </source>
</evidence>
<feature type="domain" description="PAC" evidence="7">
    <location>
        <begin position="141"/>
        <end position="193"/>
    </location>
</feature>
<dbReference type="NCBIfam" id="TIGR00229">
    <property type="entry name" value="sensory_box"/>
    <property type="match status" value="1"/>
</dbReference>
<gene>
    <name evidence="8" type="ORF">G0Q07_04930</name>
</gene>
<comment type="catalytic activity">
    <reaction evidence="1">
        <text>ATP + protein L-histidine = ADP + protein N-phospho-L-histidine.</text>
        <dbReference type="EC" id="2.7.13.3"/>
    </reaction>
</comment>
<evidence type="ECO:0000313" key="8">
    <source>
        <dbReference type="EMBL" id="QIA07111.1"/>
    </source>
</evidence>
<reference evidence="8 9" key="1">
    <citation type="submission" date="2020-02" db="EMBL/GenBank/DDBJ databases">
        <title>Genome sequencing for Draconibacterium sp. strain M1.</title>
        <authorList>
            <person name="Park S.-J."/>
        </authorList>
    </citation>
    <scope>NUCLEOTIDE SEQUENCE [LARGE SCALE GENOMIC DNA]</scope>
    <source>
        <strain evidence="8 9">M1</strain>
    </source>
</reference>
<keyword evidence="9" id="KW-1185">Reference proteome</keyword>
<keyword evidence="4" id="KW-0808">Transferase</keyword>
<dbReference type="Gene3D" id="3.30.450.20">
    <property type="entry name" value="PAS domain"/>
    <property type="match status" value="1"/>
</dbReference>
<evidence type="ECO:0000313" key="9">
    <source>
        <dbReference type="Proteomes" id="UP000474630"/>
    </source>
</evidence>
<dbReference type="InterPro" id="IPR036097">
    <property type="entry name" value="HisK_dim/P_sf"/>
</dbReference>
<dbReference type="EC" id="2.7.13.3" evidence="2"/>
<name>A0A6C0RD96_9BACT</name>
<dbReference type="KEGG" id="drc:G0Q07_04930"/>
<protein>
    <recommendedName>
        <fullName evidence="2">histidine kinase</fullName>
        <ecNumber evidence="2">2.7.13.3</ecNumber>
    </recommendedName>
</protein>
<dbReference type="SUPFAM" id="SSF47384">
    <property type="entry name" value="Homodimeric domain of signal transducing histidine kinase"/>
    <property type="match status" value="1"/>
</dbReference>
<keyword evidence="6" id="KW-0175">Coiled coil</keyword>
<evidence type="ECO:0000256" key="5">
    <source>
        <dbReference type="ARBA" id="ARBA00022777"/>
    </source>
</evidence>
<dbReference type="Proteomes" id="UP000474630">
    <property type="component" value="Chromosome"/>
</dbReference>
<dbReference type="PANTHER" id="PTHR43304">
    <property type="entry name" value="PHYTOCHROME-LIKE PROTEIN CPH1"/>
    <property type="match status" value="1"/>
</dbReference>
<dbReference type="InterPro" id="IPR000014">
    <property type="entry name" value="PAS"/>
</dbReference>
<dbReference type="SUPFAM" id="SSF55785">
    <property type="entry name" value="PYP-like sensor domain (PAS domain)"/>
    <property type="match status" value="1"/>
</dbReference>
<dbReference type="Gene3D" id="1.10.287.130">
    <property type="match status" value="1"/>
</dbReference>
<dbReference type="InterPro" id="IPR035965">
    <property type="entry name" value="PAS-like_dom_sf"/>
</dbReference>
<feature type="coiled-coil region" evidence="6">
    <location>
        <begin position="4"/>
        <end position="69"/>
    </location>
</feature>
<evidence type="ECO:0000256" key="3">
    <source>
        <dbReference type="ARBA" id="ARBA00022553"/>
    </source>
</evidence>
<proteinExistence type="predicted"/>
<organism evidence="8 9">
    <name type="scientific">Draconibacterium halophilum</name>
    <dbReference type="NCBI Taxonomy" id="2706887"/>
    <lineage>
        <taxon>Bacteria</taxon>
        <taxon>Pseudomonadati</taxon>
        <taxon>Bacteroidota</taxon>
        <taxon>Bacteroidia</taxon>
        <taxon>Marinilabiliales</taxon>
        <taxon>Prolixibacteraceae</taxon>
        <taxon>Draconibacterium</taxon>
    </lineage>
</organism>
<evidence type="ECO:0000256" key="1">
    <source>
        <dbReference type="ARBA" id="ARBA00000085"/>
    </source>
</evidence>
<sequence>MSEKSQIANELSQLRKKVSELEQHKILLKKTKVELQAANQQLDAGNQQLQASEQELIEKEAQAREAREYAENIISTVREPLVILDDDLRVVSASQFFYTTFEVTPKETVGKLLYELGNKQWNIPMLKNLLSKILPEKSLVENYEIEHQFEKIGYKIMLLNARELLQEKDKKRRILLSIQDITQRRQAEQNLKHLNSELKARTKELQEILYITTHDLRSPLVNIQGFNKELGTSLNELAELLESPDIPESVTTRLSPILKEEIPEAMHFITSSTNKMDALLTGLLALSRLGRQKSVFKDIDMNQLIKDVIDNFGYEINKNNIVVNVSDLPPAMETSFNSISYFPICLIMP</sequence>
<dbReference type="PROSITE" id="PS50113">
    <property type="entry name" value="PAC"/>
    <property type="match status" value="1"/>
</dbReference>
<accession>A0A6C0RD96</accession>
<dbReference type="EMBL" id="CP048409">
    <property type="protein sequence ID" value="QIA07111.1"/>
    <property type="molecule type" value="Genomic_DNA"/>
</dbReference>
<evidence type="ECO:0000259" key="7">
    <source>
        <dbReference type="PROSITE" id="PS50113"/>
    </source>
</evidence>
<keyword evidence="5" id="KW-0418">Kinase</keyword>